<gene>
    <name evidence="7" type="ORF">ENQ34_04715</name>
</gene>
<reference evidence="7" key="1">
    <citation type="journal article" date="2020" name="mSystems">
        <title>Genome- and Community-Level Interaction Insights into Carbon Utilization and Element Cycling Functions of Hydrothermarchaeota in Hydrothermal Sediment.</title>
        <authorList>
            <person name="Zhou Z."/>
            <person name="Liu Y."/>
            <person name="Xu W."/>
            <person name="Pan J."/>
            <person name="Luo Z.H."/>
            <person name="Li M."/>
        </authorList>
    </citation>
    <scope>NUCLEOTIDE SEQUENCE [LARGE SCALE GENOMIC DNA]</scope>
    <source>
        <strain evidence="7">SpSt-300</strain>
    </source>
</reference>
<dbReference type="InterPro" id="IPR037038">
    <property type="entry name" value="HepT-like_sf"/>
</dbReference>
<name>A0A7C2J0N2_9THEO</name>
<protein>
    <submittedName>
        <fullName evidence="7">DUF86 domain-containing protein</fullName>
    </submittedName>
</protein>
<evidence type="ECO:0000256" key="2">
    <source>
        <dbReference type="ARBA" id="ARBA00022649"/>
    </source>
</evidence>
<accession>A0A7C2J0N2</accession>
<dbReference type="GO" id="GO:0110001">
    <property type="term" value="C:toxin-antitoxin complex"/>
    <property type="evidence" value="ECO:0007669"/>
    <property type="project" value="InterPro"/>
</dbReference>
<keyword evidence="4" id="KW-0547">Nucleotide-binding</keyword>
<keyword evidence="3" id="KW-0540">Nuclease</keyword>
<dbReference type="AlphaFoldDB" id="A0A7C2J0N2"/>
<evidence type="ECO:0000256" key="6">
    <source>
        <dbReference type="ARBA" id="ARBA00024207"/>
    </source>
</evidence>
<dbReference type="InterPro" id="IPR051813">
    <property type="entry name" value="HepT_RNase_toxin"/>
</dbReference>
<dbReference type="InterPro" id="IPR008201">
    <property type="entry name" value="HepT-like"/>
</dbReference>
<organism evidence="7">
    <name type="scientific">Ammonifex degensii</name>
    <dbReference type="NCBI Taxonomy" id="42838"/>
    <lineage>
        <taxon>Bacteria</taxon>
        <taxon>Bacillati</taxon>
        <taxon>Bacillota</taxon>
        <taxon>Clostridia</taxon>
        <taxon>Thermoanaerobacterales</taxon>
        <taxon>Thermoanaerobacteraceae</taxon>
        <taxon>Ammonifex</taxon>
    </lineage>
</organism>
<evidence type="ECO:0000256" key="4">
    <source>
        <dbReference type="ARBA" id="ARBA00022741"/>
    </source>
</evidence>
<dbReference type="PANTHER" id="PTHR34139:SF1">
    <property type="entry name" value="RNASE MJ1380-RELATED"/>
    <property type="match status" value="1"/>
</dbReference>
<evidence type="ECO:0000256" key="5">
    <source>
        <dbReference type="ARBA" id="ARBA00022801"/>
    </source>
</evidence>
<dbReference type="GO" id="GO:0000166">
    <property type="term" value="F:nucleotide binding"/>
    <property type="evidence" value="ECO:0007669"/>
    <property type="project" value="UniProtKB-KW"/>
</dbReference>
<proteinExistence type="inferred from homology"/>
<sequence>MERWKKILFRLKHIKEHAEKILGWLVGVGKKDFWENELLQAAVIRELEVIGEAAKGLSDAFKRKYPEAPWKEMAGMRDVLIHGYFEVDLEEVWTTATEDVPELHRQISRILSEPQPLL</sequence>
<evidence type="ECO:0000256" key="3">
    <source>
        <dbReference type="ARBA" id="ARBA00022722"/>
    </source>
</evidence>
<evidence type="ECO:0000313" key="7">
    <source>
        <dbReference type="EMBL" id="HEL65961.1"/>
    </source>
</evidence>
<dbReference type="Pfam" id="PF01934">
    <property type="entry name" value="HepT-like"/>
    <property type="match status" value="1"/>
</dbReference>
<evidence type="ECO:0000256" key="1">
    <source>
        <dbReference type="ARBA" id="ARBA00022553"/>
    </source>
</evidence>
<dbReference type="GO" id="GO:0004540">
    <property type="term" value="F:RNA nuclease activity"/>
    <property type="evidence" value="ECO:0007669"/>
    <property type="project" value="InterPro"/>
</dbReference>
<comment type="similarity">
    <text evidence="6">Belongs to the HepT RNase toxin family.</text>
</comment>
<dbReference type="EMBL" id="DSMU01000298">
    <property type="protein sequence ID" value="HEL65961.1"/>
    <property type="molecule type" value="Genomic_DNA"/>
</dbReference>
<dbReference type="PANTHER" id="PTHR34139">
    <property type="entry name" value="UPF0331 PROTEIN MJ0127"/>
    <property type="match status" value="1"/>
</dbReference>
<dbReference type="GO" id="GO:0016787">
    <property type="term" value="F:hydrolase activity"/>
    <property type="evidence" value="ECO:0007669"/>
    <property type="project" value="UniProtKB-KW"/>
</dbReference>
<comment type="caution">
    <text evidence="7">The sequence shown here is derived from an EMBL/GenBank/DDBJ whole genome shotgun (WGS) entry which is preliminary data.</text>
</comment>
<dbReference type="Gene3D" id="1.20.120.580">
    <property type="entry name" value="bsu32300-like"/>
    <property type="match status" value="1"/>
</dbReference>
<keyword evidence="5" id="KW-0378">Hydrolase</keyword>
<keyword evidence="1" id="KW-0597">Phosphoprotein</keyword>
<keyword evidence="2" id="KW-1277">Toxin-antitoxin system</keyword>